<dbReference type="GO" id="GO:0005778">
    <property type="term" value="C:peroxisomal membrane"/>
    <property type="evidence" value="ECO:0007669"/>
    <property type="project" value="TreeGrafter"/>
</dbReference>
<evidence type="ECO:0000256" key="1">
    <source>
        <dbReference type="SAM" id="SignalP"/>
    </source>
</evidence>
<dbReference type="Gene3D" id="2.60.120.200">
    <property type="match status" value="1"/>
</dbReference>
<proteinExistence type="predicted"/>
<dbReference type="Pfam" id="PF02466">
    <property type="entry name" value="Tim17"/>
    <property type="match status" value="1"/>
</dbReference>
<dbReference type="InterPro" id="IPR025975">
    <property type="entry name" value="Polysacc_lyase"/>
</dbReference>
<dbReference type="PANTHER" id="PTHR15460:SF3">
    <property type="entry name" value="PEROXISOMAL MEMBRANE PROTEIN 4"/>
    <property type="match status" value="1"/>
</dbReference>
<protein>
    <submittedName>
        <fullName evidence="2">Uncharacterized protein</fullName>
    </submittedName>
</protein>
<dbReference type="PANTHER" id="PTHR15460">
    <property type="entry name" value="PEROXISOMAL MEMBRANE PROTEIN 4"/>
    <property type="match status" value="1"/>
</dbReference>
<evidence type="ECO:0000313" key="3">
    <source>
        <dbReference type="Proteomes" id="UP000286045"/>
    </source>
</evidence>
<reference evidence="2 3" key="1">
    <citation type="submission" date="2018-12" db="EMBL/GenBank/DDBJ databases">
        <title>Draft genome sequence of Xylaria grammica IHI A82.</title>
        <authorList>
            <person name="Buettner E."/>
            <person name="Kellner H."/>
        </authorList>
    </citation>
    <scope>NUCLEOTIDE SEQUENCE [LARGE SCALE GENOMIC DNA]</scope>
    <source>
        <strain evidence="2 3">IHI A82</strain>
    </source>
</reference>
<dbReference type="AlphaFoldDB" id="A0A439CZF8"/>
<dbReference type="Proteomes" id="UP000286045">
    <property type="component" value="Unassembled WGS sequence"/>
</dbReference>
<feature type="signal peptide" evidence="1">
    <location>
        <begin position="1"/>
        <end position="20"/>
    </location>
</feature>
<dbReference type="Pfam" id="PF14099">
    <property type="entry name" value="Polysacc_lyase"/>
    <property type="match status" value="1"/>
</dbReference>
<keyword evidence="1" id="KW-0732">Signal</keyword>
<dbReference type="EMBL" id="RYZI01000249">
    <property type="protein sequence ID" value="RWA07589.1"/>
    <property type="molecule type" value="Genomic_DNA"/>
</dbReference>
<feature type="chain" id="PRO_5019583434" evidence="1">
    <location>
        <begin position="21"/>
        <end position="486"/>
    </location>
</feature>
<dbReference type="STRING" id="363999.A0A439CZF8"/>
<gene>
    <name evidence="2" type="ORF">EKO27_g7519</name>
</gene>
<dbReference type="InterPro" id="IPR019531">
    <property type="entry name" value="Pmp4"/>
</dbReference>
<sequence length="486" mass="54928">MLSRTITYLYALSAATAVQAAQIFGNTGTMSEWDSYTHENKGTVQEVTNLVYKGNTALKMTQVYDPTWTGRYHSEAVKYDVYKKGDTGFYGFAFRLQENWQFSPAQSYNLAQFIADFTDLGCEETYMPSTMVWIEGDQLATRVKYGEVCPTSQQITRSFKGLKTVTAGEWHRIELQVSWKSDSTGYFKMWYDGEKVTETYNIPTTSVTDGRSSSALVSTPTVGTTLAIREPRPLDRFEESVMVRVQPEGALFHALPTRDREIVREESRRGAAIERVILDPSNRDLLAIIKGARNGAVYGAKVRFPHALVMVFLFRSGTFWEKVDLVFRATRTHARNLAKFATIYKLMCYALKHYGPTPGKEGPYDNLLAGLVGGYFVFGGRSRRSGKISSVNQQIVIYVFARVVLALARLAVKPGHGLPLLSQEGPSALINHYAWPVFAAASWGMVMHLFRHHPDDLQPSLRSSMNYIYLQSNEWDGLRNFLWHNK</sequence>
<name>A0A439CZF8_9PEZI</name>
<organism evidence="2 3">
    <name type="scientific">Xylaria grammica</name>
    <dbReference type="NCBI Taxonomy" id="363999"/>
    <lineage>
        <taxon>Eukaryota</taxon>
        <taxon>Fungi</taxon>
        <taxon>Dikarya</taxon>
        <taxon>Ascomycota</taxon>
        <taxon>Pezizomycotina</taxon>
        <taxon>Sordariomycetes</taxon>
        <taxon>Xylariomycetidae</taxon>
        <taxon>Xylariales</taxon>
        <taxon>Xylariaceae</taxon>
        <taxon>Xylaria</taxon>
    </lineage>
</organism>
<evidence type="ECO:0000313" key="2">
    <source>
        <dbReference type="EMBL" id="RWA07589.1"/>
    </source>
</evidence>
<keyword evidence="3" id="KW-1185">Reference proteome</keyword>
<comment type="caution">
    <text evidence="2">The sequence shown here is derived from an EMBL/GenBank/DDBJ whole genome shotgun (WGS) entry which is preliminary data.</text>
</comment>
<accession>A0A439CZF8</accession>